<dbReference type="GO" id="GO:0005547">
    <property type="term" value="F:phosphatidylinositol-3,4,5-trisphosphate binding"/>
    <property type="evidence" value="ECO:0007669"/>
    <property type="project" value="TreeGrafter"/>
</dbReference>
<dbReference type="InterPro" id="IPR042427">
    <property type="entry name" value="ZFYV1"/>
</dbReference>
<dbReference type="GO" id="GO:0140042">
    <property type="term" value="P:lipid droplet formation"/>
    <property type="evidence" value="ECO:0007669"/>
    <property type="project" value="TreeGrafter"/>
</dbReference>
<name>A0A9P0AH75_BEMTA</name>
<dbReference type="SMART" id="SM00064">
    <property type="entry name" value="FYVE"/>
    <property type="match status" value="2"/>
</dbReference>
<dbReference type="GO" id="GO:0005811">
    <property type="term" value="C:lipid droplet"/>
    <property type="evidence" value="ECO:0007669"/>
    <property type="project" value="TreeGrafter"/>
</dbReference>
<dbReference type="PROSITE" id="PS50178">
    <property type="entry name" value="ZF_FYVE"/>
    <property type="match status" value="2"/>
</dbReference>
<evidence type="ECO:0000259" key="5">
    <source>
        <dbReference type="PROSITE" id="PS50178"/>
    </source>
</evidence>
<proteinExistence type="predicted"/>
<dbReference type="CDD" id="cd15734">
    <property type="entry name" value="FYVE_ZFYV1"/>
    <property type="match status" value="2"/>
</dbReference>
<evidence type="ECO:0000256" key="2">
    <source>
        <dbReference type="ARBA" id="ARBA00022771"/>
    </source>
</evidence>
<dbReference type="InterPro" id="IPR000306">
    <property type="entry name" value="Znf_FYVE"/>
</dbReference>
<sequence>MNSILNMYEVDQLLGQSSDVSSPAMMEPIDPASLIMGQDKLLDDELDDRLLANLPDVALTTEFTSLKLEIPEMSESLVKSFLLLDGKELLKVSSADDFIKKLNIQDSSVRIKVISIFGNTGDGKSHTLNRTFFDGQEVFQTSNEQNSCTLGVWAAYDPDLKLICLDTEGLLGTTSHENQRTRLLLKILAISDIVIYRTRSERLHRDLFSFLGSASRTYTQHFHSALQSVTQRNEFGGPLSALGPAVIIFHETRHTQPLHPVNGESTEDLIRSSFARMKLDIDAFSSLRYIGIQTQIPPTSFSELRDAVTQELNNTTVRSARSPQIVFVTLNVLNDKFSGELEDKNQLYFPDQYFTCSATCLSCEKRCERSMGHVKEGVSHHCSCKCRYQHQYDNCVYVCKACHTNGQEVVVKPKYVSSSDSSWFAFAKYAWSGYVIECPFCGEIYRSRQFWYGNNEPDAVAVRTEIMHVWSQGNSENGTVQNPAQRVLDSVSYLSEAVASVTSEPSRVASSWIADQIAPKYWKPNSEIKNCKVCLKLFPNNASKHHCRACGDGVCEGCSMNNKPVPEKGWESPVRVCDICYKGLSKIAESYESSDHNSDDNEVIVRKVGEAVVSTISSVVSVLEYPKSFIKDSARPAYWVPDHEIKKCNVCQCDLRPPKGAPLHHCRDCGNGVCPSCSMARIPVPKRGWNHPVRVCNNCVKS</sequence>
<feature type="domain" description="FYVE-type" evidence="5">
    <location>
        <begin position="525"/>
        <end position="585"/>
    </location>
</feature>
<feature type="domain" description="FYVE-type" evidence="5">
    <location>
        <begin position="642"/>
        <end position="702"/>
    </location>
</feature>
<dbReference type="KEGG" id="btab:109032687"/>
<accession>A0A9P0AH75</accession>
<evidence type="ECO:0000313" key="6">
    <source>
        <dbReference type="EMBL" id="CAH0392795.1"/>
    </source>
</evidence>
<dbReference type="GO" id="GO:0032266">
    <property type="term" value="F:phosphatidylinositol-3-phosphate binding"/>
    <property type="evidence" value="ECO:0007669"/>
    <property type="project" value="TreeGrafter"/>
</dbReference>
<keyword evidence="3" id="KW-0862">Zinc</keyword>
<protein>
    <recommendedName>
        <fullName evidence="5">FYVE-type domain-containing protein</fullName>
    </recommendedName>
</protein>
<dbReference type="InterPro" id="IPR027417">
    <property type="entry name" value="P-loop_NTPase"/>
</dbReference>
<reference evidence="6" key="1">
    <citation type="submission" date="2021-12" db="EMBL/GenBank/DDBJ databases">
        <authorList>
            <person name="King R."/>
        </authorList>
    </citation>
    <scope>NUCLEOTIDE SEQUENCE</scope>
</reference>
<dbReference type="GO" id="GO:0008270">
    <property type="term" value="F:zinc ion binding"/>
    <property type="evidence" value="ECO:0007669"/>
    <property type="project" value="UniProtKB-KW"/>
</dbReference>
<keyword evidence="7" id="KW-1185">Reference proteome</keyword>
<dbReference type="Pfam" id="PF01363">
    <property type="entry name" value="FYVE"/>
    <property type="match status" value="2"/>
</dbReference>
<dbReference type="GO" id="GO:0043325">
    <property type="term" value="F:phosphatidylinositol-3,4-bisphosphate binding"/>
    <property type="evidence" value="ECO:0007669"/>
    <property type="project" value="TreeGrafter"/>
</dbReference>
<gene>
    <name evidence="6" type="ORF">BEMITA_LOCUS11268</name>
</gene>
<dbReference type="SUPFAM" id="SSF57903">
    <property type="entry name" value="FYVE/PHD zinc finger"/>
    <property type="match status" value="2"/>
</dbReference>
<dbReference type="SUPFAM" id="SSF52540">
    <property type="entry name" value="P-loop containing nucleoside triphosphate hydrolases"/>
    <property type="match status" value="1"/>
</dbReference>
<evidence type="ECO:0000313" key="7">
    <source>
        <dbReference type="Proteomes" id="UP001152759"/>
    </source>
</evidence>
<dbReference type="Proteomes" id="UP001152759">
    <property type="component" value="Chromosome 7"/>
</dbReference>
<dbReference type="EMBL" id="OU963868">
    <property type="protein sequence ID" value="CAH0392795.1"/>
    <property type="molecule type" value="Genomic_DNA"/>
</dbReference>
<dbReference type="AlphaFoldDB" id="A0A9P0AH75"/>
<organism evidence="6 7">
    <name type="scientific">Bemisia tabaci</name>
    <name type="common">Sweetpotato whitefly</name>
    <name type="synonym">Aleurodes tabaci</name>
    <dbReference type="NCBI Taxonomy" id="7038"/>
    <lineage>
        <taxon>Eukaryota</taxon>
        <taxon>Metazoa</taxon>
        <taxon>Ecdysozoa</taxon>
        <taxon>Arthropoda</taxon>
        <taxon>Hexapoda</taxon>
        <taxon>Insecta</taxon>
        <taxon>Pterygota</taxon>
        <taxon>Neoptera</taxon>
        <taxon>Paraneoptera</taxon>
        <taxon>Hemiptera</taxon>
        <taxon>Sternorrhyncha</taxon>
        <taxon>Aleyrodoidea</taxon>
        <taxon>Aleyrodidae</taxon>
        <taxon>Aleyrodinae</taxon>
        <taxon>Bemisia</taxon>
    </lineage>
</organism>
<dbReference type="GO" id="GO:0005545">
    <property type="term" value="F:1-phosphatidylinositol binding"/>
    <property type="evidence" value="ECO:0007669"/>
    <property type="project" value="TreeGrafter"/>
</dbReference>
<keyword evidence="1" id="KW-0479">Metal-binding</keyword>
<evidence type="ECO:0000256" key="4">
    <source>
        <dbReference type="PROSITE-ProRule" id="PRU00091"/>
    </source>
</evidence>
<evidence type="ECO:0000256" key="3">
    <source>
        <dbReference type="ARBA" id="ARBA00022833"/>
    </source>
</evidence>
<dbReference type="InterPro" id="IPR013083">
    <property type="entry name" value="Znf_RING/FYVE/PHD"/>
</dbReference>
<dbReference type="Gene3D" id="3.40.50.300">
    <property type="entry name" value="P-loop containing nucleotide triphosphate hydrolases"/>
    <property type="match status" value="1"/>
</dbReference>
<dbReference type="InterPro" id="IPR017455">
    <property type="entry name" value="Znf_FYVE-rel"/>
</dbReference>
<evidence type="ECO:0000256" key="1">
    <source>
        <dbReference type="ARBA" id="ARBA00022723"/>
    </source>
</evidence>
<dbReference type="InterPro" id="IPR011011">
    <property type="entry name" value="Znf_FYVE_PHD"/>
</dbReference>
<dbReference type="PANTHER" id="PTHR46624">
    <property type="entry name" value="AGAP002036-PA"/>
    <property type="match status" value="1"/>
</dbReference>
<keyword evidence="2 4" id="KW-0863">Zinc-finger</keyword>
<dbReference type="Gene3D" id="3.30.40.10">
    <property type="entry name" value="Zinc/RING finger domain, C3HC4 (zinc finger)"/>
    <property type="match status" value="2"/>
</dbReference>
<dbReference type="PANTHER" id="PTHR46624:SF4">
    <property type="entry name" value="FYVE-TYPE DOMAIN-CONTAINING PROTEIN"/>
    <property type="match status" value="1"/>
</dbReference>